<dbReference type="InterPro" id="IPR003660">
    <property type="entry name" value="HAMP_dom"/>
</dbReference>
<dbReference type="Pfam" id="PF00512">
    <property type="entry name" value="HisKA"/>
    <property type="match status" value="1"/>
</dbReference>
<evidence type="ECO:0000256" key="6">
    <source>
        <dbReference type="ARBA" id="ARBA00022777"/>
    </source>
</evidence>
<dbReference type="SMART" id="SM00388">
    <property type="entry name" value="HisKA"/>
    <property type="match status" value="1"/>
</dbReference>
<evidence type="ECO:0000256" key="7">
    <source>
        <dbReference type="ARBA" id="ARBA00022840"/>
    </source>
</evidence>
<feature type="domain" description="HAMP" evidence="12">
    <location>
        <begin position="218"/>
        <end position="250"/>
    </location>
</feature>
<dbReference type="InterPro" id="IPR003594">
    <property type="entry name" value="HATPase_dom"/>
</dbReference>
<dbReference type="Gene3D" id="6.10.340.10">
    <property type="match status" value="1"/>
</dbReference>
<evidence type="ECO:0000256" key="9">
    <source>
        <dbReference type="SAM" id="Phobius"/>
    </source>
</evidence>
<dbReference type="AlphaFoldDB" id="A0A1W1CEP3"/>
<dbReference type="CDD" id="cd16922">
    <property type="entry name" value="HATPase_EvgS-ArcB-TorS-like"/>
    <property type="match status" value="1"/>
</dbReference>
<dbReference type="PROSITE" id="PS50110">
    <property type="entry name" value="RESPONSE_REGULATORY"/>
    <property type="match status" value="1"/>
</dbReference>
<dbReference type="FunFam" id="1.10.287.130:FF:000002">
    <property type="entry name" value="Two-component osmosensing histidine kinase"/>
    <property type="match status" value="1"/>
</dbReference>
<evidence type="ECO:0000259" key="11">
    <source>
        <dbReference type="PROSITE" id="PS50110"/>
    </source>
</evidence>
<keyword evidence="7" id="KW-0067">ATP-binding</keyword>
<keyword evidence="5" id="KW-0547">Nucleotide-binding</keyword>
<keyword evidence="9" id="KW-0812">Transmembrane</keyword>
<dbReference type="Gene3D" id="1.10.287.130">
    <property type="match status" value="1"/>
</dbReference>
<keyword evidence="9" id="KW-0472">Membrane</keyword>
<dbReference type="SMART" id="SM00387">
    <property type="entry name" value="HATPase_c"/>
    <property type="match status" value="1"/>
</dbReference>
<protein>
    <recommendedName>
        <fullName evidence="2">histidine kinase</fullName>
        <ecNumber evidence="2">2.7.13.3</ecNumber>
    </recommendedName>
</protein>
<dbReference type="InterPro" id="IPR003661">
    <property type="entry name" value="HisK_dim/P_dom"/>
</dbReference>
<evidence type="ECO:0000313" key="13">
    <source>
        <dbReference type="EMBL" id="SFV64191.1"/>
    </source>
</evidence>
<dbReference type="PROSITE" id="PS50885">
    <property type="entry name" value="HAMP"/>
    <property type="match status" value="1"/>
</dbReference>
<dbReference type="GO" id="GO:0016020">
    <property type="term" value="C:membrane"/>
    <property type="evidence" value="ECO:0007669"/>
    <property type="project" value="InterPro"/>
</dbReference>
<feature type="transmembrane region" description="Helical" evidence="9">
    <location>
        <begin position="175"/>
        <end position="196"/>
    </location>
</feature>
<keyword evidence="4" id="KW-0808">Transferase</keyword>
<dbReference type="Pfam" id="PF02518">
    <property type="entry name" value="HATPase_c"/>
    <property type="match status" value="1"/>
</dbReference>
<dbReference type="SMART" id="SM00448">
    <property type="entry name" value="REC"/>
    <property type="match status" value="1"/>
</dbReference>
<dbReference type="GO" id="GO:0000155">
    <property type="term" value="F:phosphorelay sensor kinase activity"/>
    <property type="evidence" value="ECO:0007669"/>
    <property type="project" value="InterPro"/>
</dbReference>
<dbReference type="EMBL" id="FPHE01000130">
    <property type="protein sequence ID" value="SFV64191.1"/>
    <property type="molecule type" value="Genomic_DNA"/>
</dbReference>
<organism evidence="13">
    <name type="scientific">hydrothermal vent metagenome</name>
    <dbReference type="NCBI Taxonomy" id="652676"/>
    <lineage>
        <taxon>unclassified sequences</taxon>
        <taxon>metagenomes</taxon>
        <taxon>ecological metagenomes</taxon>
    </lineage>
</organism>
<dbReference type="CDD" id="cd17546">
    <property type="entry name" value="REC_hyHK_CKI1_RcsC-like"/>
    <property type="match status" value="1"/>
</dbReference>
<dbReference type="InterPro" id="IPR036097">
    <property type="entry name" value="HisK_dim/P_sf"/>
</dbReference>
<dbReference type="SUPFAM" id="SSF55874">
    <property type="entry name" value="ATPase domain of HSP90 chaperone/DNA topoisomerase II/histidine kinase"/>
    <property type="match status" value="1"/>
</dbReference>
<dbReference type="EC" id="2.7.13.3" evidence="2"/>
<dbReference type="InterPro" id="IPR004358">
    <property type="entry name" value="Sig_transdc_His_kin-like_C"/>
</dbReference>
<sequence>MLNLSILEKLRIIFFIILIFFGIYIAINNNFSTNHKRELKKLSGRVLKIASINKDNLRLIEDMNDKLDSAYSSGDSSFFTKANHVKMKIIKNFEKLKKYKKRIEIEKQIKILKEYFIEQKKNIKNSNPDDFEVSKIQSLKNKIINIYEQEQLNSDKKLKDSFNKVIEDTNRQSHIIFILSLLGVIVIIITAIYMHYTIKIRFNQVYKSLDNLVKERPDFSKKMEVDKQDEIGKLVEGFNQLQSKLEENYNRLNILKKRAEDTANLKSEFLANMSHEIRTPMNGIVGMSYLALQTNLNSKQRNYIEKIDNSAKMLLAIINDILDLSKIEAGKLAIDKVDFNVNKMIDNSMDLIRFKAKKKRLKLSTFYSNEIPKELYGDSLRVSQVLTNLLGNAVKFTSSGEVSLFISKVAKSRFRFEVKDTGIGLTKSEQKRLFKAFSQADGSTTRNFGGTGLGLVISKQLVELMGGEIWVESRYGVGSSFIFEIELHEVKRITKDITSDKYTLKEKIDLKKSIDLLEGHKVLLVDDNPINQEIITGLLENSHIELDIASNGQEGVDMFSTKIYSLILMDIQMPIMDGYEATRIIREKDKQIPIIALTANAMKEDIEKSTKRGMNAHINKPIAVDKLYETLLKYIPHETAEHSDKALKDRLFGRLEEAIKSRRPKNCTTIINEIENYPLSQKDRAFFIEIRDLVKKYKFNLALDKLTTEED</sequence>
<dbReference type="SUPFAM" id="SSF52172">
    <property type="entry name" value="CheY-like"/>
    <property type="match status" value="1"/>
</dbReference>
<keyword evidence="6 13" id="KW-0418">Kinase</keyword>
<accession>A0A1W1CEP3</accession>
<feature type="domain" description="Response regulatory" evidence="11">
    <location>
        <begin position="521"/>
        <end position="635"/>
    </location>
</feature>
<evidence type="ECO:0000256" key="1">
    <source>
        <dbReference type="ARBA" id="ARBA00000085"/>
    </source>
</evidence>
<dbReference type="FunFam" id="3.30.565.10:FF:000010">
    <property type="entry name" value="Sensor histidine kinase RcsC"/>
    <property type="match status" value="1"/>
</dbReference>
<dbReference type="Gene3D" id="3.30.565.10">
    <property type="entry name" value="Histidine kinase-like ATPase, C-terminal domain"/>
    <property type="match status" value="1"/>
</dbReference>
<dbReference type="CDD" id="cd06225">
    <property type="entry name" value="HAMP"/>
    <property type="match status" value="1"/>
</dbReference>
<dbReference type="PRINTS" id="PR00344">
    <property type="entry name" value="BCTRLSENSOR"/>
</dbReference>
<evidence type="ECO:0000259" key="12">
    <source>
        <dbReference type="PROSITE" id="PS50885"/>
    </source>
</evidence>
<dbReference type="Gene3D" id="3.40.50.2300">
    <property type="match status" value="1"/>
</dbReference>
<dbReference type="InterPro" id="IPR001789">
    <property type="entry name" value="Sig_transdc_resp-reg_receiver"/>
</dbReference>
<evidence type="ECO:0000256" key="8">
    <source>
        <dbReference type="ARBA" id="ARBA00023012"/>
    </source>
</evidence>
<proteinExistence type="predicted"/>
<gene>
    <name evidence="13" type="ORF">MNB_SV-12-1436</name>
</gene>
<feature type="transmembrane region" description="Helical" evidence="9">
    <location>
        <begin position="12"/>
        <end position="31"/>
    </location>
</feature>
<dbReference type="GO" id="GO:0005524">
    <property type="term" value="F:ATP binding"/>
    <property type="evidence" value="ECO:0007669"/>
    <property type="project" value="UniProtKB-KW"/>
</dbReference>
<dbReference type="InterPro" id="IPR011006">
    <property type="entry name" value="CheY-like_superfamily"/>
</dbReference>
<dbReference type="InterPro" id="IPR036890">
    <property type="entry name" value="HATPase_C_sf"/>
</dbReference>
<evidence type="ECO:0000256" key="3">
    <source>
        <dbReference type="ARBA" id="ARBA00022553"/>
    </source>
</evidence>
<evidence type="ECO:0000256" key="2">
    <source>
        <dbReference type="ARBA" id="ARBA00012438"/>
    </source>
</evidence>
<name>A0A1W1CEP3_9ZZZZ</name>
<dbReference type="PANTHER" id="PTHR45339:SF1">
    <property type="entry name" value="HYBRID SIGNAL TRANSDUCTION HISTIDINE KINASE J"/>
    <property type="match status" value="1"/>
</dbReference>
<dbReference type="Pfam" id="PF00072">
    <property type="entry name" value="Response_reg"/>
    <property type="match status" value="1"/>
</dbReference>
<evidence type="ECO:0000259" key="10">
    <source>
        <dbReference type="PROSITE" id="PS50109"/>
    </source>
</evidence>
<evidence type="ECO:0000256" key="4">
    <source>
        <dbReference type="ARBA" id="ARBA00022679"/>
    </source>
</evidence>
<dbReference type="InterPro" id="IPR005467">
    <property type="entry name" value="His_kinase_dom"/>
</dbReference>
<dbReference type="CDD" id="cd00082">
    <property type="entry name" value="HisKA"/>
    <property type="match status" value="1"/>
</dbReference>
<dbReference type="PANTHER" id="PTHR45339">
    <property type="entry name" value="HYBRID SIGNAL TRANSDUCTION HISTIDINE KINASE J"/>
    <property type="match status" value="1"/>
</dbReference>
<reference evidence="13" key="1">
    <citation type="submission" date="2016-10" db="EMBL/GenBank/DDBJ databases">
        <authorList>
            <person name="de Groot N.N."/>
        </authorList>
    </citation>
    <scope>NUCLEOTIDE SEQUENCE</scope>
</reference>
<dbReference type="SUPFAM" id="SSF47384">
    <property type="entry name" value="Homodimeric domain of signal transducing histidine kinase"/>
    <property type="match status" value="1"/>
</dbReference>
<evidence type="ECO:0000256" key="5">
    <source>
        <dbReference type="ARBA" id="ARBA00022741"/>
    </source>
</evidence>
<comment type="catalytic activity">
    <reaction evidence="1">
        <text>ATP + protein L-histidine = ADP + protein N-phospho-L-histidine.</text>
        <dbReference type="EC" id="2.7.13.3"/>
    </reaction>
</comment>
<keyword evidence="9" id="KW-1133">Transmembrane helix</keyword>
<keyword evidence="3" id="KW-0597">Phosphoprotein</keyword>
<keyword evidence="8" id="KW-0902">Two-component regulatory system</keyword>
<feature type="domain" description="Histidine kinase" evidence="10">
    <location>
        <begin position="272"/>
        <end position="489"/>
    </location>
</feature>
<dbReference type="PROSITE" id="PS50109">
    <property type="entry name" value="HIS_KIN"/>
    <property type="match status" value="1"/>
</dbReference>